<name>A0A6V7S1M8_PLAVN</name>
<feature type="region of interest" description="Disordered" evidence="1">
    <location>
        <begin position="1"/>
        <end position="77"/>
    </location>
</feature>
<gene>
    <name evidence="3" type="ORF">PVBDA_0702290</name>
</gene>
<feature type="compositionally biased region" description="Polar residues" evidence="1">
    <location>
        <begin position="1"/>
        <end position="11"/>
    </location>
</feature>
<dbReference type="AlphaFoldDB" id="A0A6V7S1M8"/>
<dbReference type="VEuPathDB" id="PlasmoDB:PVBDA_0702290"/>
<dbReference type="EMBL" id="LR865385">
    <property type="protein sequence ID" value="CAD2089272.1"/>
    <property type="molecule type" value="Genomic_DNA"/>
</dbReference>
<evidence type="ECO:0000313" key="3">
    <source>
        <dbReference type="EMBL" id="CAD2089272.1"/>
    </source>
</evidence>
<keyword evidence="2" id="KW-0812">Transmembrane</keyword>
<evidence type="ECO:0000256" key="1">
    <source>
        <dbReference type="SAM" id="MobiDB-lite"/>
    </source>
</evidence>
<keyword evidence="2" id="KW-1133">Transmembrane helix</keyword>
<feature type="transmembrane region" description="Helical" evidence="2">
    <location>
        <begin position="104"/>
        <end position="125"/>
    </location>
</feature>
<evidence type="ECO:0000256" key="2">
    <source>
        <dbReference type="SAM" id="Phobius"/>
    </source>
</evidence>
<dbReference type="Proteomes" id="UP000515550">
    <property type="component" value="Chromosome PVBDA_07"/>
</dbReference>
<organism evidence="3 4">
    <name type="scientific">Plasmodium vinckei brucechwatti</name>
    <dbReference type="NCBI Taxonomy" id="119398"/>
    <lineage>
        <taxon>Eukaryota</taxon>
        <taxon>Sar</taxon>
        <taxon>Alveolata</taxon>
        <taxon>Apicomplexa</taxon>
        <taxon>Aconoidasida</taxon>
        <taxon>Haemosporida</taxon>
        <taxon>Plasmodiidae</taxon>
        <taxon>Plasmodium</taxon>
        <taxon>Plasmodium (Vinckeia)</taxon>
    </lineage>
</organism>
<proteinExistence type="predicted"/>
<accession>A0A6V7S1M8</accession>
<protein>
    <submittedName>
        <fullName evidence="3">CIR protein PIR protein</fullName>
    </submittedName>
</protein>
<sequence>MNGGNAPNPSKLTQPPTPLSSQPPSNALINQPSTSTPLSKSLDQQSTSDAGKGLSQTVTSTKGTLSDPSSNPNTKNENITTVENIKTKEISSIWCIGPNKNCDITGIGIIVISISITLAIMYKYLSFEWRKELKKTEKLKKIINLFGVNKTEKTIVNSTGRKKQMQIIINSPTQKKQTKKSINPVYREKSPLLKNETL</sequence>
<evidence type="ECO:0000313" key="4">
    <source>
        <dbReference type="Proteomes" id="UP000515550"/>
    </source>
</evidence>
<keyword evidence="2" id="KW-0472">Membrane</keyword>
<reference evidence="3 4" key="1">
    <citation type="submission" date="2020-08" db="EMBL/GenBank/DDBJ databases">
        <authorList>
            <person name="Ramaprasad A."/>
        </authorList>
    </citation>
    <scope>NUCLEOTIDE SEQUENCE [LARGE SCALE GENOMIC DNA]</scope>
</reference>
<feature type="compositionally biased region" description="Polar residues" evidence="1">
    <location>
        <begin position="27"/>
        <end position="77"/>
    </location>
</feature>